<dbReference type="RefSeq" id="WP_137262651.1">
    <property type="nucleotide sequence ID" value="NZ_SZQL01000012.1"/>
</dbReference>
<dbReference type="AlphaFoldDB" id="A0A4U3KX79"/>
<evidence type="ECO:0000313" key="2">
    <source>
        <dbReference type="EMBL" id="TKK67221.1"/>
    </source>
</evidence>
<dbReference type="OrthoDB" id="621177at2"/>
<protein>
    <submittedName>
        <fullName evidence="2">DUF58 domain-containing protein</fullName>
    </submittedName>
</protein>
<comment type="caution">
    <text evidence="2">The sequence shown here is derived from an EMBL/GenBank/DDBJ whole genome shotgun (WGS) entry which is preliminary data.</text>
</comment>
<proteinExistence type="predicted"/>
<keyword evidence="1" id="KW-0472">Membrane</keyword>
<dbReference type="EMBL" id="SZQL01000012">
    <property type="protein sequence ID" value="TKK67221.1"/>
    <property type="molecule type" value="Genomic_DNA"/>
</dbReference>
<organism evidence="2 3">
    <name type="scientific">Ilyomonas limi</name>
    <dbReference type="NCBI Taxonomy" id="2575867"/>
    <lineage>
        <taxon>Bacteria</taxon>
        <taxon>Pseudomonadati</taxon>
        <taxon>Bacteroidota</taxon>
        <taxon>Chitinophagia</taxon>
        <taxon>Chitinophagales</taxon>
        <taxon>Chitinophagaceae</taxon>
        <taxon>Ilyomonas</taxon>
    </lineage>
</organism>
<keyword evidence="1" id="KW-0812">Transmembrane</keyword>
<reference evidence="2 3" key="1">
    <citation type="submission" date="2019-05" db="EMBL/GenBank/DDBJ databases">
        <title>Panacibacter sp. strain 17mud1-8 Genome sequencing and assembly.</title>
        <authorList>
            <person name="Chhetri G."/>
        </authorList>
    </citation>
    <scope>NUCLEOTIDE SEQUENCE [LARGE SCALE GENOMIC DNA]</scope>
    <source>
        <strain evidence="2 3">17mud1-8</strain>
    </source>
</reference>
<keyword evidence="3" id="KW-1185">Reference proteome</keyword>
<keyword evidence="1" id="KW-1133">Transmembrane helix</keyword>
<evidence type="ECO:0000256" key="1">
    <source>
        <dbReference type="SAM" id="Phobius"/>
    </source>
</evidence>
<evidence type="ECO:0000313" key="3">
    <source>
        <dbReference type="Proteomes" id="UP000305848"/>
    </source>
</evidence>
<feature type="transmembrane region" description="Helical" evidence="1">
    <location>
        <begin position="56"/>
        <end position="85"/>
    </location>
</feature>
<gene>
    <name evidence="2" type="ORF">FC093_15165</name>
</gene>
<feature type="transmembrane region" description="Helical" evidence="1">
    <location>
        <begin position="15"/>
        <end position="36"/>
    </location>
</feature>
<accession>A0A4U3KX79</accession>
<sequence>MSKQTKGFKGIRNNITFYLPFTWYFVVFAVCCLAGYKWLSSQPRLPDTAYADIFPLLIHIAVFFVAVMLSISLLSVLASFLFFLYKKNKQAITFKIATKPLQTKKGEQKQTVQLDIHPILKPFLGFVKIRLKYDEEHYSKKFSLIEQSQKKLISTAIAGTYNWKLPEIKEYQIEKAIIYFEDFFQFFSLVLPINTSNRFYTQPLDAAGKVMQATPRKTEETNTRIEELKRVEGEYINYKNFEGNDDVRRIVWKIYAKNKDLVVRIPEILDPYASHIYLYASFFAGGMPQNEIIDVPFLNYYKSKIWNIYRQLVQEGFEVRYVPDQPIAATNTNDVQQQVKYSISTGKWHNDKDLKQYVQAKDAAMVVVSSLSDAEQVKQLVDQYGNEISFVFVQLTNSLHQSGMGDWLQWLFVQNEKDTINEYRRKWNLSFARNKILNNEKRLKEIIAKYGKAVSV</sequence>
<name>A0A4U3KX79_9BACT</name>
<dbReference type="Proteomes" id="UP000305848">
    <property type="component" value="Unassembled WGS sequence"/>
</dbReference>